<reference evidence="6 7" key="1">
    <citation type="submission" date="2018-06" db="EMBL/GenBank/DDBJ databases">
        <title>Extensive metabolic versatility and redundancy in microbially diverse, dynamic hydrothermal sediments.</title>
        <authorList>
            <person name="Dombrowski N."/>
            <person name="Teske A."/>
            <person name="Baker B.J."/>
        </authorList>
    </citation>
    <scope>NUCLEOTIDE SEQUENCE [LARGE SCALE GENOMIC DNA]</scope>
    <source>
        <strain evidence="6">B9_G13</strain>
    </source>
</reference>
<dbReference type="GO" id="GO:0046872">
    <property type="term" value="F:metal ion binding"/>
    <property type="evidence" value="ECO:0007669"/>
    <property type="project" value="InterPro"/>
</dbReference>
<dbReference type="Pfam" id="PF13549">
    <property type="entry name" value="ATP-grasp_5"/>
    <property type="match status" value="1"/>
</dbReference>
<keyword evidence="3 4" id="KW-0067">ATP-binding</keyword>
<feature type="domain" description="ATP-grasp" evidence="5">
    <location>
        <begin position="97"/>
        <end position="184"/>
    </location>
</feature>
<dbReference type="InterPro" id="IPR011761">
    <property type="entry name" value="ATP-grasp"/>
</dbReference>
<evidence type="ECO:0000256" key="1">
    <source>
        <dbReference type="ARBA" id="ARBA00022598"/>
    </source>
</evidence>
<dbReference type="AlphaFoldDB" id="A0A497JHY3"/>
<evidence type="ECO:0000259" key="5">
    <source>
        <dbReference type="PROSITE" id="PS50975"/>
    </source>
</evidence>
<evidence type="ECO:0000256" key="2">
    <source>
        <dbReference type="ARBA" id="ARBA00022741"/>
    </source>
</evidence>
<comment type="caution">
    <text evidence="6">The sequence shown here is derived from an EMBL/GenBank/DDBJ whole genome shotgun (WGS) entry which is preliminary data.</text>
</comment>
<protein>
    <recommendedName>
        <fullName evidence="5">ATP-grasp domain-containing protein</fullName>
    </recommendedName>
</protein>
<dbReference type="SUPFAM" id="SSF56059">
    <property type="entry name" value="Glutathione synthetase ATP-binding domain-like"/>
    <property type="match status" value="1"/>
</dbReference>
<dbReference type="InterPro" id="IPR013815">
    <property type="entry name" value="ATP_grasp_subdomain_1"/>
</dbReference>
<evidence type="ECO:0000256" key="3">
    <source>
        <dbReference type="ARBA" id="ARBA00022840"/>
    </source>
</evidence>
<dbReference type="PROSITE" id="PS50975">
    <property type="entry name" value="ATP_GRASP"/>
    <property type="match status" value="1"/>
</dbReference>
<dbReference type="Gene3D" id="3.30.1490.20">
    <property type="entry name" value="ATP-grasp fold, A domain"/>
    <property type="match status" value="1"/>
</dbReference>
<evidence type="ECO:0000313" key="7">
    <source>
        <dbReference type="Proteomes" id="UP000277633"/>
    </source>
</evidence>
<dbReference type="InterPro" id="IPR051538">
    <property type="entry name" value="Acyl-CoA_Synth/Transferase"/>
</dbReference>
<dbReference type="PANTHER" id="PTHR43334">
    <property type="entry name" value="ACETATE--COA LIGASE [ADP-FORMING]"/>
    <property type="match status" value="1"/>
</dbReference>
<sequence>MTEPAEIAKIIAKHREKCKIASCFMCKSKIGEIEKILNGASVPNFVSVEEAMKALHACKKYLELKDSGKSYMSYDVRKAVEFIESVEKDKLSLYESIYALKLAGINVVSYGIAEAQKDAAKIASSIGYPVILKAVTESAEHKTELGLVSARIDNEIELRRAWKQLRKHTKNGKIMVQKFIKGVEFIAGSTYDEQFGNLIAFGLGGIFVELFNDVSFRIAPLAREDVLEMIAETKAAKLLSGFRGIRVSATSIYETLLRLSAFVESTAIKELDINPLICNEHACFAVDARIAKR</sequence>
<keyword evidence="2 4" id="KW-0547">Nucleotide-binding</keyword>
<dbReference type="EMBL" id="QMWO01000129">
    <property type="protein sequence ID" value="RLG68689.1"/>
    <property type="molecule type" value="Genomic_DNA"/>
</dbReference>
<evidence type="ECO:0000256" key="4">
    <source>
        <dbReference type="PROSITE-ProRule" id="PRU00409"/>
    </source>
</evidence>
<name>A0A497JHY3_9ARCH</name>
<dbReference type="Gene3D" id="3.30.470.20">
    <property type="entry name" value="ATP-grasp fold, B domain"/>
    <property type="match status" value="1"/>
</dbReference>
<accession>A0A497JHY3</accession>
<evidence type="ECO:0000313" key="6">
    <source>
        <dbReference type="EMBL" id="RLG68689.1"/>
    </source>
</evidence>
<dbReference type="GO" id="GO:0005524">
    <property type="term" value="F:ATP binding"/>
    <property type="evidence" value="ECO:0007669"/>
    <property type="project" value="UniProtKB-UniRule"/>
</dbReference>
<proteinExistence type="predicted"/>
<dbReference type="PANTHER" id="PTHR43334:SF2">
    <property type="entry name" value="ACETATE--COA LIGASE [ADP-FORMING]"/>
    <property type="match status" value="1"/>
</dbReference>
<gene>
    <name evidence="6" type="ORF">DRO07_03205</name>
</gene>
<dbReference type="GO" id="GO:0016874">
    <property type="term" value="F:ligase activity"/>
    <property type="evidence" value="ECO:0007669"/>
    <property type="project" value="UniProtKB-KW"/>
</dbReference>
<organism evidence="6 7">
    <name type="scientific">Candidatus Iainarchaeum sp</name>
    <dbReference type="NCBI Taxonomy" id="3101447"/>
    <lineage>
        <taxon>Archaea</taxon>
        <taxon>Candidatus Iainarchaeota</taxon>
        <taxon>Candidatus Iainarchaeia</taxon>
        <taxon>Candidatus Iainarchaeales</taxon>
        <taxon>Candidatus Iainarchaeaceae</taxon>
        <taxon>Candidatus Iainarchaeum</taxon>
    </lineage>
</organism>
<dbReference type="Proteomes" id="UP000277633">
    <property type="component" value="Unassembled WGS sequence"/>
</dbReference>
<keyword evidence="1" id="KW-0436">Ligase</keyword>